<reference evidence="1" key="1">
    <citation type="journal article" date="2020" name="mSystems">
        <title>Genome- and Community-Level Interaction Insights into Carbon Utilization and Element Cycling Functions of Hydrothermarchaeota in Hydrothermal Sediment.</title>
        <authorList>
            <person name="Zhou Z."/>
            <person name="Liu Y."/>
            <person name="Xu W."/>
            <person name="Pan J."/>
            <person name="Luo Z.H."/>
            <person name="Li M."/>
        </authorList>
    </citation>
    <scope>NUCLEOTIDE SEQUENCE [LARGE SCALE GENOMIC DNA]</scope>
    <source>
        <strain evidence="1">SpSt-1116</strain>
    </source>
</reference>
<name>A0A7J3ZML6_9CREN</name>
<dbReference type="EMBL" id="DRZC01000063">
    <property type="protein sequence ID" value="HHQ80680.1"/>
    <property type="molecule type" value="Genomic_DNA"/>
</dbReference>
<comment type="caution">
    <text evidence="1">The sequence shown here is derived from an EMBL/GenBank/DDBJ whole genome shotgun (WGS) entry which is preliminary data.</text>
</comment>
<evidence type="ECO:0000313" key="1">
    <source>
        <dbReference type="EMBL" id="HHQ80680.1"/>
    </source>
</evidence>
<accession>A0A7J3ZML6</accession>
<sequence length="79" mass="9221">MRIAALRRRCVVCGKTFPEGQGIVIEHSRLVLEFHSKRCLARFFRRLFQDAPDISCIEKTIKDILEEFGRVSEKTVKKL</sequence>
<proteinExistence type="predicted"/>
<organism evidence="1">
    <name type="scientific">Fervidicoccus fontis</name>
    <dbReference type="NCBI Taxonomy" id="683846"/>
    <lineage>
        <taxon>Archaea</taxon>
        <taxon>Thermoproteota</taxon>
        <taxon>Thermoprotei</taxon>
        <taxon>Fervidicoccales</taxon>
        <taxon>Fervidicoccaceae</taxon>
        <taxon>Fervidicoccus</taxon>
    </lineage>
</organism>
<gene>
    <name evidence="1" type="ORF">ENM78_04445</name>
</gene>
<dbReference type="AlphaFoldDB" id="A0A7J3ZML6"/>
<protein>
    <recommendedName>
        <fullName evidence="2">TRASH domain-containing protein</fullName>
    </recommendedName>
</protein>
<evidence type="ECO:0008006" key="2">
    <source>
        <dbReference type="Google" id="ProtNLM"/>
    </source>
</evidence>